<dbReference type="Proteomes" id="UP000053097">
    <property type="component" value="Unassembled WGS sequence"/>
</dbReference>
<reference evidence="2" key="3">
    <citation type="submission" date="2018-07" db="EMBL/GenBank/DDBJ databases">
        <authorList>
            <person name="Mckenzie S.K."/>
            <person name="Kronauer D.J.C."/>
        </authorList>
    </citation>
    <scope>NUCLEOTIDE SEQUENCE</scope>
    <source>
        <strain evidence="2">Clonal line C1</strain>
    </source>
</reference>
<dbReference type="OMA" id="FSKAYDH"/>
<evidence type="ECO:0000313" key="1">
    <source>
        <dbReference type="EMBL" id="EZA59485.1"/>
    </source>
</evidence>
<dbReference type="SUPFAM" id="SSF64076">
    <property type="entry name" value="MTH938-like"/>
    <property type="match status" value="1"/>
</dbReference>
<reference evidence="1 3" key="1">
    <citation type="journal article" date="2014" name="Curr. Biol.">
        <title>The genome of the clonal raider ant Cerapachys biroi.</title>
        <authorList>
            <person name="Oxley P.R."/>
            <person name="Ji L."/>
            <person name="Fetter-Pruneda I."/>
            <person name="McKenzie S.K."/>
            <person name="Li C."/>
            <person name="Hu H."/>
            <person name="Zhang G."/>
            <person name="Kronauer D.J."/>
        </authorList>
    </citation>
    <scope>NUCLEOTIDE SEQUENCE [LARGE SCALE GENOMIC DNA]</scope>
</reference>
<dbReference type="AlphaFoldDB" id="A0A026WTU7"/>
<dbReference type="InterPro" id="IPR007523">
    <property type="entry name" value="NDUFAF3/AAMDC"/>
</dbReference>
<dbReference type="GO" id="GO:0032981">
    <property type="term" value="P:mitochondrial respiratory chain complex I assembly"/>
    <property type="evidence" value="ECO:0007669"/>
    <property type="project" value="TreeGrafter"/>
</dbReference>
<dbReference type="Pfam" id="PF04430">
    <property type="entry name" value="DUF498"/>
    <property type="match status" value="1"/>
</dbReference>
<dbReference type="PANTHER" id="PTHR21192">
    <property type="entry name" value="NUCLEAR PROTEIN E3-3"/>
    <property type="match status" value="1"/>
</dbReference>
<dbReference type="EMBL" id="QOIP01000011">
    <property type="protein sequence ID" value="RLU16402.1"/>
    <property type="molecule type" value="Genomic_DNA"/>
</dbReference>
<evidence type="ECO:0000313" key="3">
    <source>
        <dbReference type="Proteomes" id="UP000053097"/>
    </source>
</evidence>
<dbReference type="InterPro" id="IPR036748">
    <property type="entry name" value="MTH938-like_sf"/>
</dbReference>
<dbReference type="OrthoDB" id="20681at2759"/>
<sequence length="184" mass="21117">MNVTYKLCQLRQPLRNFRNLHTTRLLKNSYEGPGKTTITFISKEMGTRLLISKYDKDGFVFNTGARVIGPTVLFPRYAIGWNVYSGKDINEEALSLFTVLEPKPDVLIFGLEDAYHFAYYRKLQELVKKLDITAEILSVRQACVAYNFMNEDGRDVVAALIPPTEQFVKLLPKTESREQITDSR</sequence>
<dbReference type="STRING" id="2015173.A0A026WTU7"/>
<evidence type="ECO:0000313" key="2">
    <source>
        <dbReference type="EMBL" id="RLU16402.1"/>
    </source>
</evidence>
<accession>A0A026WTU7</accession>
<dbReference type="EMBL" id="KK107105">
    <property type="protein sequence ID" value="EZA59485.1"/>
    <property type="molecule type" value="Genomic_DNA"/>
</dbReference>
<protein>
    <submittedName>
        <fullName evidence="1">NADH dehydrogenase [ubiquinone] 1 alpha subcomplex assembly factor</fullName>
    </submittedName>
</protein>
<keyword evidence="1" id="KW-0830">Ubiquinone</keyword>
<dbReference type="Gene3D" id="3.40.1230.10">
    <property type="entry name" value="MTH938-like"/>
    <property type="match status" value="1"/>
</dbReference>
<organism evidence="1 3">
    <name type="scientific">Ooceraea biroi</name>
    <name type="common">Clonal raider ant</name>
    <name type="synonym">Cerapachys biroi</name>
    <dbReference type="NCBI Taxonomy" id="2015173"/>
    <lineage>
        <taxon>Eukaryota</taxon>
        <taxon>Metazoa</taxon>
        <taxon>Ecdysozoa</taxon>
        <taxon>Arthropoda</taxon>
        <taxon>Hexapoda</taxon>
        <taxon>Insecta</taxon>
        <taxon>Pterygota</taxon>
        <taxon>Neoptera</taxon>
        <taxon>Endopterygota</taxon>
        <taxon>Hymenoptera</taxon>
        <taxon>Apocrita</taxon>
        <taxon>Aculeata</taxon>
        <taxon>Formicoidea</taxon>
        <taxon>Formicidae</taxon>
        <taxon>Dorylinae</taxon>
        <taxon>Ooceraea</taxon>
    </lineage>
</organism>
<proteinExistence type="predicted"/>
<dbReference type="GO" id="GO:0005743">
    <property type="term" value="C:mitochondrial inner membrane"/>
    <property type="evidence" value="ECO:0007669"/>
    <property type="project" value="TreeGrafter"/>
</dbReference>
<dbReference type="PANTHER" id="PTHR21192:SF2">
    <property type="entry name" value="NADH DEHYDROGENASE [UBIQUINONE] 1 ALPHA SUBCOMPLEX ASSEMBLY FACTOR 3"/>
    <property type="match status" value="1"/>
</dbReference>
<dbReference type="Proteomes" id="UP000279307">
    <property type="component" value="Chromosome 11"/>
</dbReference>
<reference evidence="2" key="2">
    <citation type="journal article" date="2018" name="Genome Res.">
        <title>The genomic architecture and molecular evolution of ant odorant receptors.</title>
        <authorList>
            <person name="McKenzie S.K."/>
            <person name="Kronauer D.J.C."/>
        </authorList>
    </citation>
    <scope>NUCLEOTIDE SEQUENCE [LARGE SCALE GENOMIC DNA]</scope>
    <source>
        <strain evidence="2">Clonal line C1</strain>
    </source>
</reference>
<gene>
    <name evidence="2" type="ORF">DMN91_010470</name>
    <name evidence="1" type="ORF">X777_00328</name>
</gene>
<keyword evidence="3" id="KW-1185">Reference proteome</keyword>
<name>A0A026WTU7_OOCBI</name>